<dbReference type="PANTHER" id="PTHR45978">
    <property type="entry name" value="SPX DOMAIN-CONTAINING PROTEIN 3"/>
    <property type="match status" value="1"/>
</dbReference>
<reference evidence="4" key="1">
    <citation type="journal article" date="2019" name="Nat. Commun.">
        <title>Expansion of phycobilisome linker gene families in mesophilic red algae.</title>
        <authorList>
            <person name="Lee J."/>
            <person name="Kim D."/>
            <person name="Bhattacharya D."/>
            <person name="Yoon H.S."/>
        </authorList>
    </citation>
    <scope>NUCLEOTIDE SEQUENCE [LARGE SCALE GENOMIC DNA]</scope>
    <source>
        <strain evidence="4">CCMP 1328</strain>
    </source>
</reference>
<dbReference type="Pfam" id="PF03105">
    <property type="entry name" value="SPX"/>
    <property type="match status" value="2"/>
</dbReference>
<dbReference type="InterPro" id="IPR031142">
    <property type="entry name" value="SPX_prot"/>
</dbReference>
<feature type="region of interest" description="Disordered" evidence="1">
    <location>
        <begin position="40"/>
        <end position="139"/>
    </location>
</feature>
<feature type="domain" description="SPX" evidence="2">
    <location>
        <begin position="1"/>
        <end position="252"/>
    </location>
</feature>
<dbReference type="InterPro" id="IPR004331">
    <property type="entry name" value="SPX_dom"/>
</dbReference>
<dbReference type="PANTHER" id="PTHR45978:SF7">
    <property type="entry name" value="SPX DOMAIN-CONTAINING PROTEIN 4"/>
    <property type="match status" value="1"/>
</dbReference>
<evidence type="ECO:0000256" key="1">
    <source>
        <dbReference type="SAM" id="MobiDB-lite"/>
    </source>
</evidence>
<proteinExistence type="predicted"/>
<protein>
    <submittedName>
        <fullName evidence="3">SPX domain-containing protein 3</fullName>
    </submittedName>
</protein>
<evidence type="ECO:0000313" key="4">
    <source>
        <dbReference type="Proteomes" id="UP000324585"/>
    </source>
</evidence>
<feature type="compositionally biased region" description="Basic and acidic residues" evidence="1">
    <location>
        <begin position="40"/>
        <end position="51"/>
    </location>
</feature>
<dbReference type="Proteomes" id="UP000324585">
    <property type="component" value="Unassembled WGS sequence"/>
</dbReference>
<gene>
    <name evidence="3" type="ORF">FVE85_2788</name>
</gene>
<dbReference type="OrthoDB" id="6493944at2759"/>
<dbReference type="AlphaFoldDB" id="A0A5J4YVW5"/>
<dbReference type="GO" id="GO:0016036">
    <property type="term" value="P:cellular response to phosphate starvation"/>
    <property type="evidence" value="ECO:0007669"/>
    <property type="project" value="InterPro"/>
</dbReference>
<accession>A0A5J4YVW5</accession>
<sequence>MKFGKTLRNTVEQSSEEWRPHFIDYKGLKKMIFGKDYREEDEDAHGGDAKMDSSAAKACGTKRKLTCDSSGGAATARQRQSPRDGSAADVHAREHGDVSDSDDDGDGHASGGFNARHAVGGGQQELVPHPPLYRSEPGAGREMLVSPNALRVPNEQFMAYLQKEVAKVNEFYLDQEEEYIIRYEFLTSEITRALMNGVQRKTANTLKQKLINLHAELVLLENFSQVNYTGFRKILKKHDKKTRMNIQHTYLNAVLVTPFFRSATLPKLLDGTEAQLRAMDAHGASAARGTLNEQAVTENSVLHLRKSAPRSFAKLPRLVESVNAAAAALESGEQDASGKGEVEIAALMRHMDDVVMRNLCLDEYDLNSLSERICVELDKSTTRSSAALYILPSGAHVDSFNASCDVAFVRVLSGQLVFDKFTRKSDRFVQSHASSGQHLSGPWPTIRVGSRNGDFLRLEASAPAVVLMIAFPGISEGAFFETDARQIEKTAKKDDLVQIYGQEKETIHQI</sequence>
<evidence type="ECO:0000313" key="3">
    <source>
        <dbReference type="EMBL" id="KAA8494547.1"/>
    </source>
</evidence>
<organism evidence="3 4">
    <name type="scientific">Porphyridium purpureum</name>
    <name type="common">Red alga</name>
    <name type="synonym">Porphyridium cruentum</name>
    <dbReference type="NCBI Taxonomy" id="35688"/>
    <lineage>
        <taxon>Eukaryota</taxon>
        <taxon>Rhodophyta</taxon>
        <taxon>Bangiophyceae</taxon>
        <taxon>Porphyridiales</taxon>
        <taxon>Porphyridiaceae</taxon>
        <taxon>Porphyridium</taxon>
    </lineage>
</organism>
<dbReference type="EMBL" id="VRMN01000004">
    <property type="protein sequence ID" value="KAA8494547.1"/>
    <property type="molecule type" value="Genomic_DNA"/>
</dbReference>
<comment type="caution">
    <text evidence="3">The sequence shown here is derived from an EMBL/GenBank/DDBJ whole genome shotgun (WGS) entry which is preliminary data.</text>
</comment>
<dbReference type="PROSITE" id="PS51382">
    <property type="entry name" value="SPX"/>
    <property type="match status" value="1"/>
</dbReference>
<keyword evidence="4" id="KW-1185">Reference proteome</keyword>
<name>A0A5J4YVW5_PORPP</name>
<evidence type="ECO:0000259" key="2">
    <source>
        <dbReference type="PROSITE" id="PS51382"/>
    </source>
</evidence>